<dbReference type="PANTHER" id="PTHR35333">
    <property type="entry name" value="BETA-LACTAMASE"/>
    <property type="match status" value="1"/>
</dbReference>
<dbReference type="InterPro" id="IPR045155">
    <property type="entry name" value="Beta-lactam_cat"/>
</dbReference>
<evidence type="ECO:0000256" key="4">
    <source>
        <dbReference type="ARBA" id="ARBA00022801"/>
    </source>
</evidence>
<dbReference type="Pfam" id="PF13354">
    <property type="entry name" value="Beta-lactamase2"/>
    <property type="match status" value="1"/>
</dbReference>
<evidence type="ECO:0000313" key="9">
    <source>
        <dbReference type="EMBL" id="PLR36513.1"/>
    </source>
</evidence>
<feature type="chain" id="PRO_5014775508" description="Beta-lactamase" evidence="7">
    <location>
        <begin position="29"/>
        <end position="297"/>
    </location>
</feature>
<feature type="domain" description="Beta-lactamase class A catalytic" evidence="8">
    <location>
        <begin position="50"/>
        <end position="264"/>
    </location>
</feature>
<dbReference type="PROSITE" id="PS00146">
    <property type="entry name" value="BETA_LACTAMASE_A"/>
    <property type="match status" value="1"/>
</dbReference>
<protein>
    <recommendedName>
        <fullName evidence="3 6">Beta-lactamase</fullName>
        <ecNumber evidence="3 6">3.5.2.6</ecNumber>
    </recommendedName>
</protein>
<sequence length="297" mass="32010">MKLISHYRRTLLLAAGLALSGALFPASAATSTLAARLADLEHSANGRLGVTLIDTGNQQAISYRGDKRFAMASTFKVLLAGAVLQRSVAQPGLLEKRIRYDRAVLQSYSPVTGKHLDDGMTIAELCAAAIEWSDNTAANLLLTELGGPQTITRLARSLHDDKTRLDRWEPELNTAIPGDERDSSTPQAMAHNLQKLALGDALPPAQQQQLIAWLKGSQTGAKTIRAGVPAGWEVGDKTGSGEYGTTNDLAIIWPPHGKPLVLALYFTQQKADAQARRDVLATATRWVLKAREETASK</sequence>
<evidence type="ECO:0000256" key="3">
    <source>
        <dbReference type="ARBA" id="ARBA00012865"/>
    </source>
</evidence>
<comment type="caution">
    <text evidence="9">The sequence shown here is derived from an EMBL/GenBank/DDBJ whole genome shotgun (WGS) entry which is preliminary data.</text>
</comment>
<keyword evidence="4 6" id="KW-0378">Hydrolase</keyword>
<keyword evidence="5 6" id="KW-0046">Antibiotic resistance</keyword>
<evidence type="ECO:0000256" key="7">
    <source>
        <dbReference type="SAM" id="SignalP"/>
    </source>
</evidence>
<dbReference type="InterPro" id="IPR012338">
    <property type="entry name" value="Beta-lactam/transpept-like"/>
</dbReference>
<dbReference type="GO" id="GO:0008800">
    <property type="term" value="F:beta-lactamase activity"/>
    <property type="evidence" value="ECO:0007669"/>
    <property type="project" value="UniProtKB-UniRule"/>
</dbReference>
<evidence type="ECO:0000256" key="1">
    <source>
        <dbReference type="ARBA" id="ARBA00001526"/>
    </source>
</evidence>
<organism evidence="9 10">
    <name type="scientific">Chimaeribacter coloradensis</name>
    <dbReference type="NCBI Taxonomy" id="2060068"/>
    <lineage>
        <taxon>Bacteria</taxon>
        <taxon>Pseudomonadati</taxon>
        <taxon>Pseudomonadota</taxon>
        <taxon>Gammaproteobacteria</taxon>
        <taxon>Enterobacterales</taxon>
        <taxon>Yersiniaceae</taxon>
        <taxon>Chimaeribacter</taxon>
    </lineage>
</organism>
<dbReference type="SUPFAM" id="SSF56601">
    <property type="entry name" value="beta-lactamase/transpeptidase-like"/>
    <property type="match status" value="1"/>
</dbReference>
<dbReference type="EC" id="3.5.2.6" evidence="3 6"/>
<proteinExistence type="inferred from homology"/>
<feature type="signal peptide" evidence="7">
    <location>
        <begin position="1"/>
        <end position="28"/>
    </location>
</feature>
<dbReference type="GO" id="GO:0046677">
    <property type="term" value="P:response to antibiotic"/>
    <property type="evidence" value="ECO:0007669"/>
    <property type="project" value="UniProtKB-UniRule"/>
</dbReference>
<comment type="similarity">
    <text evidence="2 6">Belongs to the class-A beta-lactamase family.</text>
</comment>
<dbReference type="Gene3D" id="3.40.710.10">
    <property type="entry name" value="DD-peptidase/beta-lactamase superfamily"/>
    <property type="match status" value="1"/>
</dbReference>
<comment type="catalytic activity">
    <reaction evidence="1 6">
        <text>a beta-lactam + H2O = a substituted beta-amino acid</text>
        <dbReference type="Rhea" id="RHEA:20401"/>
        <dbReference type="ChEBI" id="CHEBI:15377"/>
        <dbReference type="ChEBI" id="CHEBI:35627"/>
        <dbReference type="ChEBI" id="CHEBI:140347"/>
        <dbReference type="EC" id="3.5.2.6"/>
    </reaction>
</comment>
<evidence type="ECO:0000313" key="10">
    <source>
        <dbReference type="Proteomes" id="UP000234503"/>
    </source>
</evidence>
<dbReference type="InterPro" id="IPR000871">
    <property type="entry name" value="Beta-lactam_class-A"/>
</dbReference>
<dbReference type="EMBL" id="PJZH01000006">
    <property type="protein sequence ID" value="PLR36513.1"/>
    <property type="molecule type" value="Genomic_DNA"/>
</dbReference>
<keyword evidence="7" id="KW-0732">Signal</keyword>
<keyword evidence="10" id="KW-1185">Reference proteome</keyword>
<evidence type="ECO:0000259" key="8">
    <source>
        <dbReference type="Pfam" id="PF13354"/>
    </source>
</evidence>
<reference evidence="9 10" key="1">
    <citation type="submission" date="2017-12" db="EMBL/GenBank/DDBJ databases">
        <title>Characterization of six clinical isolates of Enterochimera gen. nov., a novel genus of the Yersiniaciae family and the three species Enterochimera arupensis sp. nov., Enterochimera coloradensis sp. nov, and Enterochimera californica sp. nov.</title>
        <authorList>
            <person name="Rossi A."/>
            <person name="Fisher M."/>
        </authorList>
    </citation>
    <scope>NUCLEOTIDE SEQUENCE [LARGE SCALE GENOMIC DNA]</scope>
    <source>
        <strain evidence="10">2016-Iso4</strain>
    </source>
</reference>
<dbReference type="InterPro" id="IPR023650">
    <property type="entry name" value="Beta-lactam_class-A_AS"/>
</dbReference>
<dbReference type="RefSeq" id="WP_101824087.1">
    <property type="nucleotide sequence ID" value="NZ_PJZH01000006.1"/>
</dbReference>
<evidence type="ECO:0000256" key="5">
    <source>
        <dbReference type="ARBA" id="ARBA00023251"/>
    </source>
</evidence>
<evidence type="ECO:0000256" key="6">
    <source>
        <dbReference type="RuleBase" id="RU361140"/>
    </source>
</evidence>
<dbReference type="GO" id="GO:0030655">
    <property type="term" value="P:beta-lactam antibiotic catabolic process"/>
    <property type="evidence" value="ECO:0007669"/>
    <property type="project" value="InterPro"/>
</dbReference>
<dbReference type="PANTHER" id="PTHR35333:SF3">
    <property type="entry name" value="BETA-LACTAMASE-TYPE TRANSPEPTIDASE FOLD CONTAINING PROTEIN"/>
    <property type="match status" value="1"/>
</dbReference>
<evidence type="ECO:0000256" key="2">
    <source>
        <dbReference type="ARBA" id="ARBA00009009"/>
    </source>
</evidence>
<name>A0A2N5E5S9_9GAMM</name>
<dbReference type="PRINTS" id="PR00118">
    <property type="entry name" value="BLACTAMASEA"/>
</dbReference>
<gene>
    <name evidence="9" type="ORF">CYR32_09165</name>
</gene>
<accession>A0A2N5E5S9</accession>
<dbReference type="OrthoDB" id="9784149at2"/>
<dbReference type="AlphaFoldDB" id="A0A2N5E5S9"/>
<dbReference type="NCBIfam" id="NF033103">
    <property type="entry name" value="bla_class_A"/>
    <property type="match status" value="1"/>
</dbReference>
<dbReference type="Proteomes" id="UP000234503">
    <property type="component" value="Unassembled WGS sequence"/>
</dbReference>